<comment type="subcellular location">
    <subcellularLocation>
        <location evidence="1">Cell inner membrane</location>
    </subcellularLocation>
</comment>
<dbReference type="GO" id="GO:1901137">
    <property type="term" value="P:carbohydrate derivative biosynthetic process"/>
    <property type="evidence" value="ECO:0007669"/>
    <property type="project" value="UniProtKB-ARBA"/>
</dbReference>
<dbReference type="PANTHER" id="PTHR30606:SF10">
    <property type="entry name" value="PHOSPHATIDYLINOSITOL MANNOSIDE ACYLTRANSFERASE"/>
    <property type="match status" value="1"/>
</dbReference>
<dbReference type="CDD" id="cd07984">
    <property type="entry name" value="LPLAT_LABLAT-like"/>
    <property type="match status" value="1"/>
</dbReference>
<feature type="domain" description="GGDEF" evidence="7">
    <location>
        <begin position="317"/>
        <end position="448"/>
    </location>
</feature>
<name>A0A0W8FL66_9ZZZZ</name>
<dbReference type="GO" id="GO:0008610">
    <property type="term" value="P:lipid biosynthetic process"/>
    <property type="evidence" value="ECO:0007669"/>
    <property type="project" value="UniProtKB-ARBA"/>
</dbReference>
<keyword evidence="3" id="KW-0997">Cell inner membrane</keyword>
<dbReference type="CDD" id="cd01949">
    <property type="entry name" value="GGDEF"/>
    <property type="match status" value="1"/>
</dbReference>
<evidence type="ECO:0000256" key="3">
    <source>
        <dbReference type="ARBA" id="ARBA00022519"/>
    </source>
</evidence>
<accession>A0A0W8FL66</accession>
<gene>
    <name evidence="8" type="ORF">ASZ90_008627</name>
</gene>
<dbReference type="InterPro" id="IPR004960">
    <property type="entry name" value="LipA_acyltrans"/>
</dbReference>
<dbReference type="GO" id="GO:0016746">
    <property type="term" value="F:acyltransferase activity"/>
    <property type="evidence" value="ECO:0007669"/>
    <property type="project" value="UniProtKB-KW"/>
</dbReference>
<evidence type="ECO:0000256" key="5">
    <source>
        <dbReference type="ARBA" id="ARBA00023136"/>
    </source>
</evidence>
<reference evidence="8" key="1">
    <citation type="journal article" date="2015" name="Proc. Natl. Acad. Sci. U.S.A.">
        <title>Networks of energetic and metabolic interactions define dynamics in microbial communities.</title>
        <authorList>
            <person name="Embree M."/>
            <person name="Liu J.K."/>
            <person name="Al-Bassam M.M."/>
            <person name="Zengler K."/>
        </authorList>
    </citation>
    <scope>NUCLEOTIDE SEQUENCE</scope>
</reference>
<dbReference type="SMART" id="SM00267">
    <property type="entry name" value="GGDEF"/>
    <property type="match status" value="1"/>
</dbReference>
<dbReference type="EMBL" id="LNQE01001039">
    <property type="protein sequence ID" value="KUG21623.1"/>
    <property type="molecule type" value="Genomic_DNA"/>
</dbReference>
<dbReference type="Gene3D" id="3.30.70.270">
    <property type="match status" value="1"/>
</dbReference>
<protein>
    <submittedName>
        <fullName evidence="8">Lipid a biosynthesis lauroyl acyltransferase</fullName>
    </submittedName>
</protein>
<organism evidence="8">
    <name type="scientific">hydrocarbon metagenome</name>
    <dbReference type="NCBI Taxonomy" id="938273"/>
    <lineage>
        <taxon>unclassified sequences</taxon>
        <taxon>metagenomes</taxon>
        <taxon>ecological metagenomes</taxon>
    </lineage>
</organism>
<dbReference type="InterPro" id="IPR043128">
    <property type="entry name" value="Rev_trsase/Diguanyl_cyclase"/>
</dbReference>
<sequence>MAVQPTTTTKIMLFVGHRIPLFVRKGVFIRLFMLFYHVGTKNRLITLHNLMRSFPEKDLKEIIKIAKGVYRHFATVAAEFFDMPYVTKETIHKWAEVEGLENYKAAIAKGKGILSIVAHFGNWEILPFGVPIYARTINIVYRPLDNPVIDNMVEYVRTMMGNTLIPKGGSGKRILELLKENQIVGLLSDQNVDLQEGVFVDFFGRPACTGKGLAVMAMRSGAPVIALFPARQKSGKYKAVITPAIEAVSTGDYQADILTNTQRFTKVIEDIVREYPEQWFWFHQRWKTKPYQPQFYQSREFYAQLEKEVETASLNQQPLTVMLIDIDKLKAFSDTYGHVEGEKTATKLYNLLKRCRGESYLSYWFGDDEFTMILPATAKEQGLLTAQKVQEELRKEVFAPESGKEVHVTVSIGLAQYKPEEDMKSFFYRVKKLMLQAKQEGRNRICAE</sequence>
<evidence type="ECO:0000256" key="4">
    <source>
        <dbReference type="ARBA" id="ARBA00022679"/>
    </source>
</evidence>
<keyword evidence="5" id="KW-0472">Membrane</keyword>
<evidence type="ECO:0000259" key="7">
    <source>
        <dbReference type="PROSITE" id="PS50887"/>
    </source>
</evidence>
<dbReference type="AlphaFoldDB" id="A0A0W8FL66"/>
<dbReference type="NCBIfam" id="TIGR00254">
    <property type="entry name" value="GGDEF"/>
    <property type="match status" value="1"/>
</dbReference>
<evidence type="ECO:0000313" key="8">
    <source>
        <dbReference type="EMBL" id="KUG21623.1"/>
    </source>
</evidence>
<dbReference type="InterPro" id="IPR029787">
    <property type="entry name" value="Nucleotide_cyclase"/>
</dbReference>
<proteinExistence type="predicted"/>
<dbReference type="InterPro" id="IPR000160">
    <property type="entry name" value="GGDEF_dom"/>
</dbReference>
<keyword evidence="6 8" id="KW-0012">Acyltransferase</keyword>
<comment type="caution">
    <text evidence="8">The sequence shown here is derived from an EMBL/GenBank/DDBJ whole genome shotgun (WGS) entry which is preliminary data.</text>
</comment>
<keyword evidence="2" id="KW-1003">Cell membrane</keyword>
<keyword evidence="4 8" id="KW-0808">Transferase</keyword>
<evidence type="ECO:0000256" key="2">
    <source>
        <dbReference type="ARBA" id="ARBA00022475"/>
    </source>
</evidence>
<dbReference type="PROSITE" id="PS50887">
    <property type="entry name" value="GGDEF"/>
    <property type="match status" value="1"/>
</dbReference>
<evidence type="ECO:0000256" key="6">
    <source>
        <dbReference type="ARBA" id="ARBA00023315"/>
    </source>
</evidence>
<dbReference type="PANTHER" id="PTHR30606">
    <property type="entry name" value="LIPID A BIOSYNTHESIS LAUROYL ACYLTRANSFERASE"/>
    <property type="match status" value="1"/>
</dbReference>
<evidence type="ECO:0000256" key="1">
    <source>
        <dbReference type="ARBA" id="ARBA00004533"/>
    </source>
</evidence>
<dbReference type="SUPFAM" id="SSF55073">
    <property type="entry name" value="Nucleotide cyclase"/>
    <property type="match status" value="1"/>
</dbReference>
<dbReference type="Pfam" id="PF03279">
    <property type="entry name" value="Lip_A_acyltrans"/>
    <property type="match status" value="1"/>
</dbReference>
<dbReference type="Pfam" id="PF00990">
    <property type="entry name" value="GGDEF"/>
    <property type="match status" value="1"/>
</dbReference>
<dbReference type="GO" id="GO:0005886">
    <property type="term" value="C:plasma membrane"/>
    <property type="evidence" value="ECO:0007669"/>
    <property type="project" value="UniProtKB-SubCell"/>
</dbReference>